<evidence type="ECO:0000313" key="3">
    <source>
        <dbReference type="Proteomes" id="UP000054304"/>
    </source>
</evidence>
<organism evidence="2 3">
    <name type="scientific">Lachancea lanzarotensis</name>
    <dbReference type="NCBI Taxonomy" id="1245769"/>
    <lineage>
        <taxon>Eukaryota</taxon>
        <taxon>Fungi</taxon>
        <taxon>Dikarya</taxon>
        <taxon>Ascomycota</taxon>
        <taxon>Saccharomycotina</taxon>
        <taxon>Saccharomycetes</taxon>
        <taxon>Saccharomycetales</taxon>
        <taxon>Saccharomycetaceae</taxon>
        <taxon>Lachancea</taxon>
    </lineage>
</organism>
<feature type="region of interest" description="Disordered" evidence="1">
    <location>
        <begin position="36"/>
        <end position="55"/>
    </location>
</feature>
<gene>
    <name evidence="2" type="ORF">LALA0_S11e03092g</name>
</gene>
<dbReference type="OrthoDB" id="4067302at2759"/>
<dbReference type="RefSeq" id="XP_022630601.1">
    <property type="nucleotide sequence ID" value="XM_022775229.1"/>
</dbReference>
<dbReference type="Proteomes" id="UP000054304">
    <property type="component" value="Unassembled WGS sequence"/>
</dbReference>
<sequence>MAVETIDLDSVPENHPLTHYELHLVPCKIGTTGPTEELKNGFQEDTAESNKEQSKTVTYLRGRKIVGKAVTPQKGDYKIVALTSFGTSDTTTSSYKQTAEISHIYNYEREGNEQRRDDEMDKFQEYLELTDLINQ</sequence>
<protein>
    <submittedName>
        <fullName evidence="2">LALA0S11e03092g1_1</fullName>
    </submittedName>
</protein>
<reference evidence="2 3" key="1">
    <citation type="submission" date="2014-12" db="EMBL/GenBank/DDBJ databases">
        <authorList>
            <person name="Neuveglise Cecile"/>
        </authorList>
    </citation>
    <scope>NUCLEOTIDE SEQUENCE [LARGE SCALE GENOMIC DNA]</scope>
    <source>
        <strain evidence="2 3">CBS 12615</strain>
    </source>
</reference>
<dbReference type="AlphaFoldDB" id="A0A0C7NFA0"/>
<keyword evidence="3" id="KW-1185">Reference proteome</keyword>
<proteinExistence type="predicted"/>
<dbReference type="GO" id="GO:0006401">
    <property type="term" value="P:RNA catabolic process"/>
    <property type="evidence" value="ECO:0007669"/>
    <property type="project" value="InterPro"/>
</dbReference>
<dbReference type="HOGENOM" id="CLU_151428_0_0_1"/>
<dbReference type="CDD" id="cd09271">
    <property type="entry name" value="RNase_H2-C"/>
    <property type="match status" value="1"/>
</dbReference>
<evidence type="ECO:0000256" key="1">
    <source>
        <dbReference type="SAM" id="MobiDB-lite"/>
    </source>
</evidence>
<name>A0A0C7NFA0_9SACH</name>
<evidence type="ECO:0000313" key="2">
    <source>
        <dbReference type="EMBL" id="CEP64394.1"/>
    </source>
</evidence>
<dbReference type="InterPro" id="IPR013924">
    <property type="entry name" value="RNase_H2_suC"/>
</dbReference>
<accession>A0A0C7NFA0</accession>
<dbReference type="Gene3D" id="2.40.128.680">
    <property type="match status" value="1"/>
</dbReference>
<dbReference type="GO" id="GO:0032299">
    <property type="term" value="C:ribonuclease H2 complex"/>
    <property type="evidence" value="ECO:0007669"/>
    <property type="project" value="InterPro"/>
</dbReference>
<dbReference type="GeneID" id="34687942"/>
<dbReference type="EMBL" id="LN736370">
    <property type="protein sequence ID" value="CEP64394.1"/>
    <property type="molecule type" value="Genomic_DNA"/>
</dbReference>
<dbReference type="Pfam" id="PF08615">
    <property type="entry name" value="RNase_H2_suC"/>
    <property type="match status" value="2"/>
</dbReference>